<keyword evidence="13" id="KW-1185">Reference proteome</keyword>
<keyword evidence="5" id="KW-0067">ATP-binding</keyword>
<reference evidence="13" key="1">
    <citation type="submission" date="2017-03" db="EMBL/GenBank/DDBJ databases">
        <authorList>
            <person name="Sharma R."/>
            <person name="Thines M."/>
        </authorList>
    </citation>
    <scope>NUCLEOTIDE SEQUENCE [LARGE SCALE GENOMIC DNA]</scope>
</reference>
<sequence length="602" mass="66126">MTRLGASKVSLSTLSSEELWEKSGRLSSSSSELFRLHDRKEAGYLLSPTHEEEITSLVGSIVKSYKELPLRLYQITRKYRDEPRPRQGLFRTREFLMKDLYTFDTTKEEALKTYATVQHAYAAFFSEFGVPNYMTIASSGEMGGDLSHEVHMPSEKGEDRIVLCDSCKYAANEEVAQRGLTMAQKTSLVSSEGNAPTSSSYSQCSDDDPGNGEAVSTESEGKKRQSVSTYRSWTGLTSDRRTLVQAFYPPYVTQAASDGEGTNWEAHADPNVLQSFVEDLDLGIENPMQLWKQSVSKHGNSSSKSPRILWIFDQRLPQTLIDTLCTTHASVLQTPDPISAPPLSLPFASITHDPYTHLPIDLIKLRLSPGSPCPHCASGSLRVLKSVEVGHTFHLGTRYSNPLSATVARDPSLALAPSDDPPGRTTLQMGCHGIGVSRLLAALASALAGAHGLNWPACVAPFECVVVAGRGLEQAAEAVYDALARESVGKDRVRAVDVLLDDRADKELGWKLMDADLIGVTVDEIPNVKASNGNKRLRPRYAVCLNCEGEFDVTDNRKAGCTWHDGECEPDYEADVWVDYGERCHGTIDDDGMRELHPEGFT</sequence>
<dbReference type="PANTHER" id="PTHR42753">
    <property type="entry name" value="MITOCHONDRIAL RIBOSOME PROTEIN L39/PROLYL-TRNA LIGASE FAMILY MEMBER"/>
    <property type="match status" value="1"/>
</dbReference>
<feature type="compositionally biased region" description="Polar residues" evidence="10">
    <location>
        <begin position="187"/>
        <end position="204"/>
    </location>
</feature>
<keyword evidence="4" id="KW-0547">Nucleotide-binding</keyword>
<dbReference type="SUPFAM" id="SSF55681">
    <property type="entry name" value="Class II aaRS and biotin synthetases"/>
    <property type="match status" value="1"/>
</dbReference>
<comment type="similarity">
    <text evidence="1">Belongs to the class-II aminoacyl-tRNA synthetase family.</text>
</comment>
<evidence type="ECO:0000256" key="8">
    <source>
        <dbReference type="ARBA" id="ARBA00029731"/>
    </source>
</evidence>
<evidence type="ECO:0000313" key="12">
    <source>
        <dbReference type="EMBL" id="SLM38670.1"/>
    </source>
</evidence>
<accession>A0A1W5D6Q1</accession>
<dbReference type="InterPro" id="IPR006195">
    <property type="entry name" value="aa-tRNA-synth_II"/>
</dbReference>
<keyword evidence="6" id="KW-0648">Protein biosynthesis</keyword>
<dbReference type="InterPro" id="IPR045864">
    <property type="entry name" value="aa-tRNA-synth_II/BPL/LPL"/>
</dbReference>
<dbReference type="Gene3D" id="3.40.50.800">
    <property type="entry name" value="Anticodon-binding domain"/>
    <property type="match status" value="1"/>
</dbReference>
<evidence type="ECO:0000256" key="6">
    <source>
        <dbReference type="ARBA" id="ARBA00022917"/>
    </source>
</evidence>
<evidence type="ECO:0000256" key="9">
    <source>
        <dbReference type="ARBA" id="ARBA00047671"/>
    </source>
</evidence>
<dbReference type="EC" id="6.1.1.15" evidence="2"/>
<dbReference type="Gene3D" id="3.30.930.10">
    <property type="entry name" value="Bira Bifunctional Protein, Domain 2"/>
    <property type="match status" value="2"/>
</dbReference>
<evidence type="ECO:0000256" key="7">
    <source>
        <dbReference type="ARBA" id="ARBA00023146"/>
    </source>
</evidence>
<evidence type="ECO:0000256" key="3">
    <source>
        <dbReference type="ARBA" id="ARBA00022598"/>
    </source>
</evidence>
<dbReference type="SUPFAM" id="SSF52954">
    <property type="entry name" value="Class II aaRS ABD-related"/>
    <property type="match status" value="1"/>
</dbReference>
<dbReference type="PRINTS" id="PR01046">
    <property type="entry name" value="TRNASYNTHPRO"/>
</dbReference>
<keyword evidence="7 12" id="KW-0030">Aminoacyl-tRNA synthetase</keyword>
<dbReference type="GO" id="GO:0006433">
    <property type="term" value="P:prolyl-tRNA aminoacylation"/>
    <property type="evidence" value="ECO:0007669"/>
    <property type="project" value="InterPro"/>
</dbReference>
<feature type="region of interest" description="Disordered" evidence="10">
    <location>
        <begin position="187"/>
        <end position="231"/>
    </location>
</feature>
<name>A0A1W5D6Q1_9LECA</name>
<comment type="catalytic activity">
    <reaction evidence="9">
        <text>tRNA(Pro) + L-proline + ATP = L-prolyl-tRNA(Pro) + AMP + diphosphate</text>
        <dbReference type="Rhea" id="RHEA:14305"/>
        <dbReference type="Rhea" id="RHEA-COMP:9700"/>
        <dbReference type="Rhea" id="RHEA-COMP:9702"/>
        <dbReference type="ChEBI" id="CHEBI:30616"/>
        <dbReference type="ChEBI" id="CHEBI:33019"/>
        <dbReference type="ChEBI" id="CHEBI:60039"/>
        <dbReference type="ChEBI" id="CHEBI:78442"/>
        <dbReference type="ChEBI" id="CHEBI:78532"/>
        <dbReference type="ChEBI" id="CHEBI:456215"/>
        <dbReference type="EC" id="6.1.1.15"/>
    </reaction>
</comment>
<dbReference type="InterPro" id="IPR002316">
    <property type="entry name" value="Pro-tRNA-ligase_IIa"/>
</dbReference>
<feature type="domain" description="Aminoacyl-transfer RNA synthetases class-II family profile" evidence="11">
    <location>
        <begin position="1"/>
        <end position="456"/>
    </location>
</feature>
<dbReference type="InterPro" id="IPR050062">
    <property type="entry name" value="Pro-tRNA_synthetase"/>
</dbReference>
<dbReference type="PANTHER" id="PTHR42753:SF2">
    <property type="entry name" value="PROLINE--TRNA LIGASE"/>
    <property type="match status" value="1"/>
</dbReference>
<keyword evidence="3" id="KW-0436">Ligase</keyword>
<evidence type="ECO:0000256" key="2">
    <source>
        <dbReference type="ARBA" id="ARBA00012831"/>
    </source>
</evidence>
<evidence type="ECO:0000256" key="1">
    <source>
        <dbReference type="ARBA" id="ARBA00008226"/>
    </source>
</evidence>
<dbReference type="Proteomes" id="UP000192927">
    <property type="component" value="Unassembled WGS sequence"/>
</dbReference>
<evidence type="ECO:0000256" key="4">
    <source>
        <dbReference type="ARBA" id="ARBA00022741"/>
    </source>
</evidence>
<dbReference type="GO" id="GO:0004827">
    <property type="term" value="F:proline-tRNA ligase activity"/>
    <property type="evidence" value="ECO:0007669"/>
    <property type="project" value="UniProtKB-EC"/>
</dbReference>
<evidence type="ECO:0000313" key="13">
    <source>
        <dbReference type="Proteomes" id="UP000192927"/>
    </source>
</evidence>
<dbReference type="AlphaFoldDB" id="A0A1W5D6Q1"/>
<dbReference type="EMBL" id="FWEW01002652">
    <property type="protein sequence ID" value="SLM38670.1"/>
    <property type="molecule type" value="Genomic_DNA"/>
</dbReference>
<dbReference type="Pfam" id="PF00587">
    <property type="entry name" value="tRNA-synt_2b"/>
    <property type="match status" value="1"/>
</dbReference>
<proteinExistence type="inferred from homology"/>
<evidence type="ECO:0000259" key="11">
    <source>
        <dbReference type="PROSITE" id="PS50862"/>
    </source>
</evidence>
<dbReference type="InterPro" id="IPR002314">
    <property type="entry name" value="aa-tRNA-synt_IIb"/>
</dbReference>
<evidence type="ECO:0000256" key="5">
    <source>
        <dbReference type="ARBA" id="ARBA00022840"/>
    </source>
</evidence>
<evidence type="ECO:0000256" key="10">
    <source>
        <dbReference type="SAM" id="MobiDB-lite"/>
    </source>
</evidence>
<dbReference type="PROSITE" id="PS50862">
    <property type="entry name" value="AA_TRNA_LIGASE_II"/>
    <property type="match status" value="1"/>
</dbReference>
<organism evidence="12 13">
    <name type="scientific">Lasallia pustulata</name>
    <dbReference type="NCBI Taxonomy" id="136370"/>
    <lineage>
        <taxon>Eukaryota</taxon>
        <taxon>Fungi</taxon>
        <taxon>Dikarya</taxon>
        <taxon>Ascomycota</taxon>
        <taxon>Pezizomycotina</taxon>
        <taxon>Lecanoromycetes</taxon>
        <taxon>OSLEUM clade</taxon>
        <taxon>Umbilicariomycetidae</taxon>
        <taxon>Umbilicariales</taxon>
        <taxon>Umbilicariaceae</taxon>
        <taxon>Lasallia</taxon>
    </lineage>
</organism>
<dbReference type="GO" id="GO:0005524">
    <property type="term" value="F:ATP binding"/>
    <property type="evidence" value="ECO:0007669"/>
    <property type="project" value="UniProtKB-KW"/>
</dbReference>
<protein>
    <recommendedName>
        <fullName evidence="2">proline--tRNA ligase</fullName>
        <ecNumber evidence="2">6.1.1.15</ecNumber>
    </recommendedName>
    <alternativeName>
        <fullName evidence="8">Prolyl-tRNA synthetase</fullName>
    </alternativeName>
</protein>
<dbReference type="InterPro" id="IPR036621">
    <property type="entry name" value="Anticodon-bd_dom_sf"/>
</dbReference>
<dbReference type="GO" id="GO:0005739">
    <property type="term" value="C:mitochondrion"/>
    <property type="evidence" value="ECO:0007669"/>
    <property type="project" value="TreeGrafter"/>
</dbReference>